<feature type="compositionally biased region" description="Polar residues" evidence="3">
    <location>
        <begin position="159"/>
        <end position="173"/>
    </location>
</feature>
<dbReference type="InterPro" id="IPR001487">
    <property type="entry name" value="Bromodomain"/>
</dbReference>
<feature type="compositionally biased region" description="Basic and acidic residues" evidence="3">
    <location>
        <begin position="462"/>
        <end position="481"/>
    </location>
</feature>
<feature type="compositionally biased region" description="Basic and acidic residues" evidence="3">
    <location>
        <begin position="491"/>
        <end position="502"/>
    </location>
</feature>
<feature type="domain" description="Myb-like" evidence="5">
    <location>
        <begin position="7"/>
        <end position="75"/>
    </location>
</feature>
<gene>
    <name evidence="6" type="ORF">RHSIM_Rhsim13G0226400</name>
</gene>
<feature type="compositionally biased region" description="Basic and acidic residues" evidence="3">
    <location>
        <begin position="442"/>
        <end position="451"/>
    </location>
</feature>
<dbReference type="Proteomes" id="UP000626092">
    <property type="component" value="Unassembled WGS sequence"/>
</dbReference>
<comment type="caution">
    <text evidence="6">The sequence shown here is derived from an EMBL/GenBank/DDBJ whole genome shotgun (WGS) entry which is preliminary data.</text>
</comment>
<evidence type="ECO:0000256" key="3">
    <source>
        <dbReference type="SAM" id="MobiDB-lite"/>
    </source>
</evidence>
<dbReference type="SUPFAM" id="SSF47370">
    <property type="entry name" value="Bromodomain"/>
    <property type="match status" value="1"/>
</dbReference>
<protein>
    <recommendedName>
        <fullName evidence="8">Bromo domain-containing protein</fullName>
    </recommendedName>
</protein>
<dbReference type="Gene3D" id="1.10.10.60">
    <property type="entry name" value="Homeodomain-like"/>
    <property type="match status" value="1"/>
</dbReference>
<dbReference type="EMBL" id="WJXA01000013">
    <property type="protein sequence ID" value="KAF7120176.1"/>
    <property type="molecule type" value="Genomic_DNA"/>
</dbReference>
<dbReference type="Gene3D" id="1.20.920.10">
    <property type="entry name" value="Bromodomain-like"/>
    <property type="match status" value="1"/>
</dbReference>
<evidence type="ECO:0000259" key="4">
    <source>
        <dbReference type="PROSITE" id="PS50014"/>
    </source>
</evidence>
<name>A0A834L682_RHOSS</name>
<feature type="domain" description="Bromo" evidence="4">
    <location>
        <begin position="266"/>
        <end position="346"/>
    </location>
</feature>
<dbReference type="OrthoDB" id="1742084at2759"/>
<dbReference type="InterPro" id="IPR001005">
    <property type="entry name" value="SANT/Myb"/>
</dbReference>
<dbReference type="CDD" id="cd00167">
    <property type="entry name" value="SANT"/>
    <property type="match status" value="1"/>
</dbReference>
<dbReference type="InterPro" id="IPR036427">
    <property type="entry name" value="Bromodomain-like_sf"/>
</dbReference>
<dbReference type="CDD" id="cd04369">
    <property type="entry name" value="Bromodomain"/>
    <property type="match status" value="1"/>
</dbReference>
<dbReference type="PANTHER" id="PTHR37888:SF11">
    <property type="entry name" value="DNA-BINDING BROMODOMAIN-CONTAINING PROTEIN"/>
    <property type="match status" value="1"/>
</dbReference>
<evidence type="ECO:0000256" key="1">
    <source>
        <dbReference type="ARBA" id="ARBA00023117"/>
    </source>
</evidence>
<feature type="compositionally biased region" description="Basic and acidic residues" evidence="3">
    <location>
        <begin position="139"/>
        <end position="156"/>
    </location>
</feature>
<evidence type="ECO:0000259" key="5">
    <source>
        <dbReference type="PROSITE" id="PS50090"/>
    </source>
</evidence>
<accession>A0A834L682</accession>
<dbReference type="PROSITE" id="PS50014">
    <property type="entry name" value="BROMODOMAIN_2"/>
    <property type="match status" value="1"/>
</dbReference>
<organism evidence="6 7">
    <name type="scientific">Rhododendron simsii</name>
    <name type="common">Sims's rhododendron</name>
    <dbReference type="NCBI Taxonomy" id="118357"/>
    <lineage>
        <taxon>Eukaryota</taxon>
        <taxon>Viridiplantae</taxon>
        <taxon>Streptophyta</taxon>
        <taxon>Embryophyta</taxon>
        <taxon>Tracheophyta</taxon>
        <taxon>Spermatophyta</taxon>
        <taxon>Magnoliopsida</taxon>
        <taxon>eudicotyledons</taxon>
        <taxon>Gunneridae</taxon>
        <taxon>Pentapetalae</taxon>
        <taxon>asterids</taxon>
        <taxon>Ericales</taxon>
        <taxon>Ericaceae</taxon>
        <taxon>Ericoideae</taxon>
        <taxon>Rhodoreae</taxon>
        <taxon>Rhododendron</taxon>
    </lineage>
</organism>
<dbReference type="SMART" id="SM00297">
    <property type="entry name" value="BROMO"/>
    <property type="match status" value="1"/>
</dbReference>
<proteinExistence type="predicted"/>
<feature type="region of interest" description="Disordered" evidence="3">
    <location>
        <begin position="122"/>
        <end position="243"/>
    </location>
</feature>
<dbReference type="AlphaFoldDB" id="A0A834L682"/>
<dbReference type="PANTHER" id="PTHR37888">
    <property type="entry name" value="DNA-BINDING BROMODOMAIN-CONTAINING PROTEIN"/>
    <property type="match status" value="1"/>
</dbReference>
<feature type="region of interest" description="Disordered" evidence="3">
    <location>
        <begin position="361"/>
        <end position="583"/>
    </location>
</feature>
<keyword evidence="1 2" id="KW-0103">Bromodomain</keyword>
<evidence type="ECO:0008006" key="8">
    <source>
        <dbReference type="Google" id="ProtNLM"/>
    </source>
</evidence>
<feature type="compositionally biased region" description="Basic and acidic residues" evidence="3">
    <location>
        <begin position="122"/>
        <end position="132"/>
    </location>
</feature>
<evidence type="ECO:0000313" key="6">
    <source>
        <dbReference type="EMBL" id="KAF7120176.1"/>
    </source>
</evidence>
<sequence>MNKDEDEEGTEHHPWGTLEELLLACAVSRHGAKSWDSVATELQKRASSASHQHHHLRTAAVYSPPNCKQRYNDLLSRFSAVDGDDALVDELKKLRVAELRREVERHDVSIELLELKVKRLEEEREQRTEETLKTGGTDLPDHREPEGNSRRERSGSGDDGQSFNESNTTSYQKGENREQNGDEPERSEPVPVREEVKPVEKCSLSLEEETKEENNNNIIIDEVESPSKKKRRRSSGEDEKEGGKLLHAKEIAIKCQPLIKILVMLRSHRNGSLFERRLRSQETDNYKKMIRQHMDLQTVQSRLDRGFYLSSSSSNNNKNSHHKFFRDLLLLYTNAIIFFPTTSPHHVAALELRQLLTKHMPATAPTPKPDPEPKQPDPVHCRTDKHDTKLRQPGNNPVPPKSEPGKKQPVSRQPGTNPVPQKSETSKKEPVSLHLRSNKVGPKLERSEAKPHSNRVSMGSKAVEEKSSKKQPVKERPELSRRSGRVGSGYSEKEKKKTPPKDVEEDSSNIEDSGEKKRRGERGRNNGRGKKGRPPSKSPVGRDVGRGKRGRREGGQPPPVVDSRRPRKRSQSTQSVLALGSTGNIFSLGIITGALEQFF</sequence>
<feature type="compositionally biased region" description="Basic and acidic residues" evidence="3">
    <location>
        <begin position="174"/>
        <end position="200"/>
    </location>
</feature>
<dbReference type="Pfam" id="PF00439">
    <property type="entry name" value="Bromodomain"/>
    <property type="match status" value="1"/>
</dbReference>
<evidence type="ECO:0000256" key="2">
    <source>
        <dbReference type="PROSITE-ProRule" id="PRU00035"/>
    </source>
</evidence>
<feature type="compositionally biased region" description="Basic residues" evidence="3">
    <location>
        <begin position="516"/>
        <end position="534"/>
    </location>
</feature>
<feature type="compositionally biased region" description="Polar residues" evidence="3">
    <location>
        <begin position="571"/>
        <end position="583"/>
    </location>
</feature>
<keyword evidence="7" id="KW-1185">Reference proteome</keyword>
<feature type="compositionally biased region" description="Basic and acidic residues" evidence="3">
    <location>
        <begin position="369"/>
        <end position="390"/>
    </location>
</feature>
<evidence type="ECO:0000313" key="7">
    <source>
        <dbReference type="Proteomes" id="UP000626092"/>
    </source>
</evidence>
<dbReference type="PROSITE" id="PS50090">
    <property type="entry name" value="MYB_LIKE"/>
    <property type="match status" value="1"/>
</dbReference>
<feature type="compositionally biased region" description="Basic and acidic residues" evidence="3">
    <location>
        <begin position="234"/>
        <end position="243"/>
    </location>
</feature>
<feature type="compositionally biased region" description="Polar residues" evidence="3">
    <location>
        <begin position="410"/>
        <end position="423"/>
    </location>
</feature>
<reference evidence="6" key="1">
    <citation type="submission" date="2019-11" db="EMBL/GenBank/DDBJ databases">
        <authorList>
            <person name="Liu Y."/>
            <person name="Hou J."/>
            <person name="Li T.-Q."/>
            <person name="Guan C.-H."/>
            <person name="Wu X."/>
            <person name="Wu H.-Z."/>
            <person name="Ling F."/>
            <person name="Zhang R."/>
            <person name="Shi X.-G."/>
            <person name="Ren J.-P."/>
            <person name="Chen E.-F."/>
            <person name="Sun J.-M."/>
        </authorList>
    </citation>
    <scope>NUCLEOTIDE SEQUENCE</scope>
    <source>
        <strain evidence="6">Adult_tree_wgs_1</strain>
        <tissue evidence="6">Leaves</tissue>
    </source>
</reference>